<dbReference type="GO" id="GO:0005794">
    <property type="term" value="C:Golgi apparatus"/>
    <property type="evidence" value="ECO:0007669"/>
    <property type="project" value="TreeGrafter"/>
</dbReference>
<dbReference type="InterPro" id="IPR043129">
    <property type="entry name" value="ATPase_NBD"/>
</dbReference>
<feature type="region of interest" description="Disordered" evidence="2">
    <location>
        <begin position="1"/>
        <end position="20"/>
    </location>
</feature>
<feature type="region of interest" description="Disordered" evidence="2">
    <location>
        <begin position="874"/>
        <end position="893"/>
    </location>
</feature>
<feature type="compositionally biased region" description="Acidic residues" evidence="2">
    <location>
        <begin position="577"/>
        <end position="591"/>
    </location>
</feature>
<protein>
    <submittedName>
        <fullName evidence="3">Uncharacterized protein</fullName>
    </submittedName>
</protein>
<dbReference type="STRING" id="1365824.V5EYJ7"/>
<feature type="compositionally biased region" description="Pro residues" evidence="2">
    <location>
        <begin position="1"/>
        <end position="15"/>
    </location>
</feature>
<feature type="region of interest" description="Disordered" evidence="2">
    <location>
        <begin position="134"/>
        <end position="211"/>
    </location>
</feature>
<dbReference type="GeneID" id="27417395"/>
<proteinExistence type="inferred from homology"/>
<dbReference type="PANTHER" id="PTHR21581">
    <property type="entry name" value="D-ALANYL-D-ALANINE CARBOXYPEPTIDASE"/>
    <property type="match status" value="1"/>
</dbReference>
<organism evidence="3 4">
    <name type="scientific">Kalmanozyma brasiliensis (strain GHG001)</name>
    <name type="common">Yeast</name>
    <name type="synonym">Pseudozyma brasiliensis</name>
    <dbReference type="NCBI Taxonomy" id="1365824"/>
    <lineage>
        <taxon>Eukaryota</taxon>
        <taxon>Fungi</taxon>
        <taxon>Dikarya</taxon>
        <taxon>Basidiomycota</taxon>
        <taxon>Ustilaginomycotina</taxon>
        <taxon>Ustilaginomycetes</taxon>
        <taxon>Ustilaginales</taxon>
        <taxon>Ustilaginaceae</taxon>
        <taxon>Kalmanozyma</taxon>
    </lineage>
</organism>
<evidence type="ECO:0000313" key="4">
    <source>
        <dbReference type="Proteomes" id="UP000019377"/>
    </source>
</evidence>
<feature type="region of interest" description="Disordered" evidence="2">
    <location>
        <begin position="572"/>
        <end position="592"/>
    </location>
</feature>
<dbReference type="OMA" id="DVPEHND"/>
<dbReference type="OrthoDB" id="5572108at2759"/>
<dbReference type="Pfam" id="PF00022">
    <property type="entry name" value="Actin"/>
    <property type="match status" value="1"/>
</dbReference>
<dbReference type="GO" id="GO:0030008">
    <property type="term" value="C:TRAPP complex"/>
    <property type="evidence" value="ECO:0007669"/>
    <property type="project" value="TreeGrafter"/>
</dbReference>
<evidence type="ECO:0000256" key="1">
    <source>
        <dbReference type="RuleBase" id="RU000487"/>
    </source>
</evidence>
<dbReference type="Gene3D" id="3.30.420.40">
    <property type="match status" value="3"/>
</dbReference>
<name>V5EYJ7_KALBG</name>
<comment type="similarity">
    <text evidence="1">Belongs to the actin family.</text>
</comment>
<reference evidence="4" key="1">
    <citation type="journal article" date="2013" name="Genome Announc.">
        <title>Draft genome sequence of Pseudozyma brasiliensis sp. nov. strain GHG001, a high producer of endo-1,4-xylanase isolated from an insect pest of sugarcane.</title>
        <authorList>
            <person name="Oliveira J.V.D.C."/>
            <person name="dos Santos R.A.C."/>
            <person name="Borges T.A."/>
            <person name="Riano-Pachon D.M."/>
            <person name="Goldman G.H."/>
        </authorList>
    </citation>
    <scope>NUCLEOTIDE SEQUENCE [LARGE SCALE GENOMIC DNA]</scope>
    <source>
        <strain evidence="4">GHG001</strain>
    </source>
</reference>
<feature type="compositionally biased region" description="Low complexity" evidence="2">
    <location>
        <begin position="659"/>
        <end position="673"/>
    </location>
</feature>
<feature type="region of interest" description="Disordered" evidence="2">
    <location>
        <begin position="618"/>
        <end position="700"/>
    </location>
</feature>
<dbReference type="SUPFAM" id="SSF53067">
    <property type="entry name" value="Actin-like ATPase domain"/>
    <property type="match status" value="2"/>
</dbReference>
<dbReference type="InterPro" id="IPR004000">
    <property type="entry name" value="Actin"/>
</dbReference>
<evidence type="ECO:0000256" key="2">
    <source>
        <dbReference type="SAM" id="MobiDB-lite"/>
    </source>
</evidence>
<dbReference type="PANTHER" id="PTHR21581:SF6">
    <property type="entry name" value="TRAFFICKING PROTEIN PARTICLE COMPLEX SUBUNIT 12"/>
    <property type="match status" value="1"/>
</dbReference>
<dbReference type="Gene3D" id="3.90.640.10">
    <property type="entry name" value="Actin, Chain A, domain 4"/>
    <property type="match status" value="1"/>
</dbReference>
<dbReference type="eggNOG" id="KOG0797">
    <property type="taxonomic scope" value="Eukaryota"/>
</dbReference>
<dbReference type="SMART" id="SM00268">
    <property type="entry name" value="ACTIN"/>
    <property type="match status" value="1"/>
</dbReference>
<feature type="region of interest" description="Disordered" evidence="2">
    <location>
        <begin position="288"/>
        <end position="319"/>
    </location>
</feature>
<keyword evidence="4" id="KW-1185">Reference proteome</keyword>
<gene>
    <name evidence="3" type="ORF">PSEUBRA_SCAF14g01602</name>
</gene>
<accession>V5EYJ7</accession>
<dbReference type="eggNOG" id="KOG2796">
    <property type="taxonomic scope" value="Eukaryota"/>
</dbReference>
<evidence type="ECO:0000313" key="3">
    <source>
        <dbReference type="EMBL" id="EST08843.1"/>
    </source>
</evidence>
<dbReference type="EMBL" id="KI545856">
    <property type="protein sequence ID" value="EST08843.1"/>
    <property type="molecule type" value="Genomic_DNA"/>
</dbReference>
<dbReference type="Proteomes" id="UP000019377">
    <property type="component" value="Unassembled WGS sequence"/>
</dbReference>
<feature type="compositionally biased region" description="Polar residues" evidence="2">
    <location>
        <begin position="181"/>
        <end position="198"/>
    </location>
</feature>
<feature type="compositionally biased region" description="Low complexity" evidence="2">
    <location>
        <begin position="938"/>
        <end position="953"/>
    </location>
</feature>
<feature type="region of interest" description="Disordered" evidence="2">
    <location>
        <begin position="928"/>
        <end position="970"/>
    </location>
</feature>
<feature type="compositionally biased region" description="Acidic residues" evidence="2">
    <location>
        <begin position="156"/>
        <end position="171"/>
    </location>
</feature>
<dbReference type="CDD" id="cd10206">
    <property type="entry name" value="ASKHA_NBD_Arp8-like"/>
    <property type="match status" value="1"/>
</dbReference>
<sequence>MPPKKVSLPPNPPADPSQNIPLQYTTFFSVAPLNAKNVSSSYLKTEAQTWITRSQAAVQEQSKKRRIDGGEAAEGSVIMDEEDDLDADEGEKVAAENTPAHRTIVIHPGSQNLRLGRATDLFPISLPNVIARRAKKATPPQQVADATADAKVTSGEDMDIDEAAADEDEDEGKSSRKNTRRSAANDSTSGKQVPSTSAAAEDASEQPSLDEGIEAIRNDLRAIMRQEKLRSVGNAKNLAANYNDSSQPEDVPEHNDMFGLEWTDEDVGGDNDVLVGEQALRLGCFSQPKTAEPKQQRGRGQQQTLAVKPMSPPDSTRPWTLFHPFKRGTLDLNGYEKHYGQSAAIQTLLGDIRTVFEYAITSPPEDTEARQETGKLAPIGLGIPREEFGSCTVILIVPDLFCRSDLKALTELLLVDMGFAQVCIQQEAVCATFGAGLSSGCVVDMGSEKISISCVEEGLILPETRIQLAYGGSDLTNFLAELFIRAKFPYRELDYRSSIADGMLIDELKRKLITLNPADVGLNIHDFYLRLPARPTMKYLFRTYDELIMGPMSLFDPAVFDLDGKARAKGKAGIVDKDEEGQDEGVAEDSPELSVLHGLDVPVTGAMTACVKHLLPPPPAPKAQADATGTVANSGADTGAAGSEVGTPAPPADVKGKADSAMPSRAASPSAGAQAGGAEGSVLPSADASARPSATPQPPFTDAAAAIAAEDTEPAEPAGPTIDIHYEASKTPLDQAILNSLLTSIGQVGPAGDERLRKMSNNILCVGGAARIPGLSAALEARLTAMLGNHFSATTGDAGNAPKVTVIPPPRDMDPQVMAWKGMSVFARLEAASQELCLRREDWMLFGWRALREKTLFFTTFDPHAVTPAFARRTSSIAPPQPADAPLATSISDAPTPRLVVPELGDPSLMGELPTTDPLSILLQKHLPPHTRPHRDLSGAWPSPSSTGPSAPSVELPDPFSAGSDASSAPTEITPELVRQAASTNAWRRIASLARAQLESSYHTSHPPALVDTASNSDTMEAGEALQWWTIRLYALARLKLYSMLRTELAALWQVLESTTVGEGSLAEAEEVPFSLRVMCATEPKFRGESRAAIEGYVGLVKMCKAQMRRARADGNEERRGLWKGRAEKVGCMLAFALAEARDFSGAMEVLLPIMERALSGEGEVGERVQLVVVCSRVWIQAGDLTTASKLLDRVRALLTPSSNPAIERELSHARTLIAAIAHDLPSATTTTPNSPAEALNQAIVQFYSAHLDTSIAQLEAVLTAEPALVATADAVVFNLATLYELGKGGEAEVVERKRELLANVARWSGEPGVAGSSFKL</sequence>
<dbReference type="HOGENOM" id="CLU_006974_0_1_1"/>